<evidence type="ECO:0000313" key="2">
    <source>
        <dbReference type="Proteomes" id="UP000812277"/>
    </source>
</evidence>
<dbReference type="RefSeq" id="WP_219874181.1">
    <property type="nucleotide sequence ID" value="NZ_JAHZIJ010000018.1"/>
</dbReference>
<protein>
    <submittedName>
        <fullName evidence="1">SRPBCC family protein</fullName>
    </submittedName>
</protein>
<dbReference type="CDD" id="cd07820">
    <property type="entry name" value="SRPBCC_3"/>
    <property type="match status" value="1"/>
</dbReference>
<dbReference type="SUPFAM" id="SSF55961">
    <property type="entry name" value="Bet v1-like"/>
    <property type="match status" value="1"/>
</dbReference>
<dbReference type="Proteomes" id="UP000812277">
    <property type="component" value="Unassembled WGS sequence"/>
</dbReference>
<organism evidence="1 2">
    <name type="scientific">Paenibacillus oenotherae</name>
    <dbReference type="NCBI Taxonomy" id="1435645"/>
    <lineage>
        <taxon>Bacteria</taxon>
        <taxon>Bacillati</taxon>
        <taxon>Bacillota</taxon>
        <taxon>Bacilli</taxon>
        <taxon>Bacillales</taxon>
        <taxon>Paenibacillaceae</taxon>
        <taxon>Paenibacillus</taxon>
    </lineage>
</organism>
<dbReference type="InterPro" id="IPR023393">
    <property type="entry name" value="START-like_dom_sf"/>
</dbReference>
<keyword evidence="2" id="KW-1185">Reference proteome</keyword>
<proteinExistence type="predicted"/>
<dbReference type="EMBL" id="JAHZIJ010000018">
    <property type="protein sequence ID" value="MBW7476928.1"/>
    <property type="molecule type" value="Genomic_DNA"/>
</dbReference>
<dbReference type="Gene3D" id="3.30.530.20">
    <property type="match status" value="1"/>
</dbReference>
<sequence>MIIIRSEIEIEAPIEICFDYARDIDIHTRTVWKHTRERAVAGRTSGMIEAGEEVTFEATHLLVRQRLTSRVTAYKRPLYFVDEMVSGAFKRLKHSREFTARQDVTIMRDELAFEAPFGMIGRLVERLVLKRYMARFIHDRNRQLKLLIEQSYKPLAQP</sequence>
<name>A0ABS7DAF7_9BACL</name>
<gene>
    <name evidence="1" type="ORF">K0T92_19605</name>
</gene>
<reference evidence="1 2" key="1">
    <citation type="submission" date="2021-07" db="EMBL/GenBank/DDBJ databases">
        <title>Paenibacillus radiodurans sp. nov., isolated from the southeastern edge of Tengger Desert.</title>
        <authorList>
            <person name="Zhang G."/>
        </authorList>
    </citation>
    <scope>NUCLEOTIDE SEQUENCE [LARGE SCALE GENOMIC DNA]</scope>
    <source>
        <strain evidence="1 2">DT7-4</strain>
    </source>
</reference>
<comment type="caution">
    <text evidence="1">The sequence shown here is derived from an EMBL/GenBank/DDBJ whole genome shotgun (WGS) entry which is preliminary data.</text>
</comment>
<evidence type="ECO:0000313" key="1">
    <source>
        <dbReference type="EMBL" id="MBW7476928.1"/>
    </source>
</evidence>
<accession>A0ABS7DAF7</accession>